<name>A0A4U5MJT8_STECR</name>
<sequence>MELPYNESPIATVIQTLITHAVVDLFKPHVSGTISTDLHKSEYTDLYLNLTTTEFKVLLTDFDSKFVNKEFLVEKVMATFERSGFLKPDVYESLRPLFTYVFMTAMDKHGCDVNSEIIPLMYANVYNEITMGTSDVKNTDHHEIIKVAVVLGSAMHDIRCEKL</sequence>
<protein>
    <submittedName>
        <fullName evidence="1">Uncharacterized protein</fullName>
    </submittedName>
</protein>
<organism evidence="1 2">
    <name type="scientific">Steinernema carpocapsae</name>
    <name type="common">Entomopathogenic nematode</name>
    <dbReference type="NCBI Taxonomy" id="34508"/>
    <lineage>
        <taxon>Eukaryota</taxon>
        <taxon>Metazoa</taxon>
        <taxon>Ecdysozoa</taxon>
        <taxon>Nematoda</taxon>
        <taxon>Chromadorea</taxon>
        <taxon>Rhabditida</taxon>
        <taxon>Tylenchina</taxon>
        <taxon>Panagrolaimomorpha</taxon>
        <taxon>Strongyloidoidea</taxon>
        <taxon>Steinernematidae</taxon>
        <taxon>Steinernema</taxon>
    </lineage>
</organism>
<evidence type="ECO:0000313" key="1">
    <source>
        <dbReference type="EMBL" id="TKR69631.1"/>
    </source>
</evidence>
<gene>
    <name evidence="1" type="ORF">L596_021769</name>
</gene>
<comment type="caution">
    <text evidence="1">The sequence shown here is derived from an EMBL/GenBank/DDBJ whole genome shotgun (WGS) entry which is preliminary data.</text>
</comment>
<evidence type="ECO:0000313" key="2">
    <source>
        <dbReference type="Proteomes" id="UP000298663"/>
    </source>
</evidence>
<reference evidence="1 2" key="2">
    <citation type="journal article" date="2019" name="G3 (Bethesda)">
        <title>Hybrid Assembly of the Genome of the Entomopathogenic Nematode Steinernema carpocapsae Identifies the X-Chromosome.</title>
        <authorList>
            <person name="Serra L."/>
            <person name="Macchietto M."/>
            <person name="Macias-Munoz A."/>
            <person name="McGill C.J."/>
            <person name="Rodriguez I.M."/>
            <person name="Rodriguez B."/>
            <person name="Murad R."/>
            <person name="Mortazavi A."/>
        </authorList>
    </citation>
    <scope>NUCLEOTIDE SEQUENCE [LARGE SCALE GENOMIC DNA]</scope>
    <source>
        <strain evidence="1 2">ALL</strain>
    </source>
</reference>
<keyword evidence="2" id="KW-1185">Reference proteome</keyword>
<dbReference type="EMBL" id="AZBU02000007">
    <property type="protein sequence ID" value="TKR69631.1"/>
    <property type="molecule type" value="Genomic_DNA"/>
</dbReference>
<reference evidence="1 2" key="1">
    <citation type="journal article" date="2015" name="Genome Biol.">
        <title>Comparative genomics of Steinernema reveals deeply conserved gene regulatory networks.</title>
        <authorList>
            <person name="Dillman A.R."/>
            <person name="Macchietto M."/>
            <person name="Porter C.F."/>
            <person name="Rogers A."/>
            <person name="Williams B."/>
            <person name="Antoshechkin I."/>
            <person name="Lee M.M."/>
            <person name="Goodwin Z."/>
            <person name="Lu X."/>
            <person name="Lewis E.E."/>
            <person name="Goodrich-Blair H."/>
            <person name="Stock S.P."/>
            <person name="Adams B.J."/>
            <person name="Sternberg P.W."/>
            <person name="Mortazavi A."/>
        </authorList>
    </citation>
    <scope>NUCLEOTIDE SEQUENCE [LARGE SCALE GENOMIC DNA]</scope>
    <source>
        <strain evidence="1 2">ALL</strain>
    </source>
</reference>
<dbReference type="Proteomes" id="UP000298663">
    <property type="component" value="Unassembled WGS sequence"/>
</dbReference>
<proteinExistence type="predicted"/>
<accession>A0A4U5MJT8</accession>
<dbReference type="AlphaFoldDB" id="A0A4U5MJT8"/>